<dbReference type="Proteomes" id="UP000015454">
    <property type="component" value="Unassembled WGS sequence"/>
</dbReference>
<accession>T0GIF2</accession>
<evidence type="ECO:0000313" key="2">
    <source>
        <dbReference type="Proteomes" id="UP000015454"/>
    </source>
</evidence>
<dbReference type="EMBL" id="AHMO02000008">
    <property type="protein sequence ID" value="EQA45173.1"/>
    <property type="molecule type" value="Genomic_DNA"/>
</dbReference>
<comment type="caution">
    <text evidence="1">The sequence shown here is derived from an EMBL/GenBank/DDBJ whole genome shotgun (WGS) entry which is preliminary data.</text>
</comment>
<evidence type="ECO:0000313" key="1">
    <source>
        <dbReference type="EMBL" id="EQA45173.1"/>
    </source>
</evidence>
<dbReference type="AlphaFoldDB" id="T0GIF2"/>
<organism evidence="1 2">
    <name type="scientific">Leptospira broomii serovar Hurstbridge str. 5399</name>
    <dbReference type="NCBI Taxonomy" id="1049789"/>
    <lineage>
        <taxon>Bacteria</taxon>
        <taxon>Pseudomonadati</taxon>
        <taxon>Spirochaetota</taxon>
        <taxon>Spirochaetia</taxon>
        <taxon>Leptospirales</taxon>
        <taxon>Leptospiraceae</taxon>
        <taxon>Leptospira</taxon>
    </lineage>
</organism>
<gene>
    <name evidence="1" type="ORF">LEP1GSC050_2814</name>
</gene>
<proteinExistence type="predicted"/>
<dbReference type="RefSeq" id="WP_010571015.1">
    <property type="nucleotide sequence ID" value="NZ_AHMO02000008.1"/>
</dbReference>
<keyword evidence="2" id="KW-1185">Reference proteome</keyword>
<sequence length="274" mass="31058">MRTGNITLLVLLVVSITITASPKLELTTKAQDYYDRTKFGPSGIFSDPSWAFVKSLIIHSVLINSKITYPDAIQNCINDPICFPYSLIQWSIADAKEIDLVFQSLIQINLIQKIEIIPSSGISVKYNPQAIPLLYNKFYEDAKNTFSGPQLQEIYNLKIKKWLRARVKMTRAILSNKLRFENLSSEYEYGSQNDPNFNGTAASTNISKLIGCSVSDLSTYKDIPGFKCDERWVGMLVRRNNDGSLPVILQTINQILKDFDFEEYQKGTLSLESE</sequence>
<dbReference type="STRING" id="1049789.LEP1GSC050_2814"/>
<dbReference type="OrthoDB" id="10018458at2"/>
<reference evidence="1" key="1">
    <citation type="submission" date="2013-05" db="EMBL/GenBank/DDBJ databases">
        <authorList>
            <person name="Harkins D.M."/>
            <person name="Durkin A.S."/>
            <person name="Brinkac L.M."/>
            <person name="Haft D.H."/>
            <person name="Selengut J.D."/>
            <person name="Sanka R."/>
            <person name="DePew J."/>
            <person name="Purushe J."/>
            <person name="Hartskeerl R.A."/>
            <person name="Ahmed A."/>
            <person name="van der Linden H."/>
            <person name="Goris M.G.A."/>
            <person name="Vinetz J.M."/>
            <person name="Sutton G.G."/>
            <person name="Nierman W.C."/>
            <person name="Fouts D.E."/>
        </authorList>
    </citation>
    <scope>NUCLEOTIDE SEQUENCE [LARGE SCALE GENOMIC DNA]</scope>
    <source>
        <strain evidence="1">5399</strain>
    </source>
</reference>
<name>T0GIF2_9LEPT</name>
<protein>
    <submittedName>
        <fullName evidence="1">Uncharacterized protein</fullName>
    </submittedName>
</protein>